<feature type="chain" id="PRO_5047096476" evidence="1">
    <location>
        <begin position="24"/>
        <end position="169"/>
    </location>
</feature>
<name>A0ABT0NBQ2_9GAMM</name>
<protein>
    <submittedName>
        <fullName evidence="2">Uncharacterized protein</fullName>
    </submittedName>
</protein>
<evidence type="ECO:0000313" key="2">
    <source>
        <dbReference type="EMBL" id="MCL2915884.1"/>
    </source>
</evidence>
<dbReference type="RefSeq" id="WP_249250451.1">
    <property type="nucleotide sequence ID" value="NZ_JAKIKT010000009.1"/>
</dbReference>
<feature type="signal peptide" evidence="1">
    <location>
        <begin position="1"/>
        <end position="23"/>
    </location>
</feature>
<dbReference type="EMBL" id="JAKIKT010000009">
    <property type="protein sequence ID" value="MCL2915884.1"/>
    <property type="molecule type" value="Genomic_DNA"/>
</dbReference>
<keyword evidence="3" id="KW-1185">Reference proteome</keyword>
<evidence type="ECO:0000256" key="1">
    <source>
        <dbReference type="SAM" id="SignalP"/>
    </source>
</evidence>
<organism evidence="2 3">
    <name type="scientific">Shewanella corallii</name>
    <dbReference type="NCBI Taxonomy" id="560080"/>
    <lineage>
        <taxon>Bacteria</taxon>
        <taxon>Pseudomonadati</taxon>
        <taxon>Pseudomonadota</taxon>
        <taxon>Gammaproteobacteria</taxon>
        <taxon>Alteromonadales</taxon>
        <taxon>Shewanellaceae</taxon>
        <taxon>Shewanella</taxon>
    </lineage>
</organism>
<sequence length="169" mass="19180">MIKVPISYFPLMLSLALPTSVMASTEWQLIKGQLNFQQQSINWESETTLCDNCDIRSSSEYTTGSLEARHLYQGNQLKAIKLDDACDNVTFPTTEGPRHFALSYNRDGSLMLVPQVGPVQHIKPHQANTVTLSGQRYSFWLDGYNPASRNWQYDDAHDAPRLSYTLLLH</sequence>
<reference evidence="2 3" key="1">
    <citation type="submission" date="2022-01" db="EMBL/GenBank/DDBJ databases">
        <title>Whole genome-based taxonomy of the Shewanellaceae.</title>
        <authorList>
            <person name="Martin-Rodriguez A.J."/>
        </authorList>
    </citation>
    <scope>NUCLEOTIDE SEQUENCE [LARGE SCALE GENOMIC DNA]</scope>
    <source>
        <strain evidence="2 3">DSM 21332</strain>
    </source>
</reference>
<gene>
    <name evidence="2" type="ORF">L2725_19260</name>
</gene>
<comment type="caution">
    <text evidence="2">The sequence shown here is derived from an EMBL/GenBank/DDBJ whole genome shotgun (WGS) entry which is preliminary data.</text>
</comment>
<evidence type="ECO:0000313" key="3">
    <source>
        <dbReference type="Proteomes" id="UP001202831"/>
    </source>
</evidence>
<accession>A0ABT0NBQ2</accession>
<keyword evidence="1" id="KW-0732">Signal</keyword>
<proteinExistence type="predicted"/>
<dbReference type="Proteomes" id="UP001202831">
    <property type="component" value="Unassembled WGS sequence"/>
</dbReference>